<accession>A0A4V1AH06</accession>
<gene>
    <name evidence="2" type="ORF">E1750_14025</name>
</gene>
<dbReference type="InterPro" id="IPR016040">
    <property type="entry name" value="NAD(P)-bd_dom"/>
</dbReference>
<dbReference type="KEGG" id="fnk:E1750_14025"/>
<dbReference type="Gene3D" id="3.40.50.720">
    <property type="entry name" value="NAD(P)-binding Rossmann-like Domain"/>
    <property type="match status" value="1"/>
</dbReference>
<dbReference type="GO" id="GO:0016831">
    <property type="term" value="F:carboxy-lyase activity"/>
    <property type="evidence" value="ECO:0007669"/>
    <property type="project" value="InterPro"/>
</dbReference>
<dbReference type="InterPro" id="IPR045869">
    <property type="entry name" value="Arna-like_SDR_e"/>
</dbReference>
<reference evidence="3" key="1">
    <citation type="submission" date="2019-03" db="EMBL/GenBank/DDBJ databases">
        <title>Flavobacterium sp.</title>
        <authorList>
            <person name="Kim H."/>
        </authorList>
    </citation>
    <scope>NUCLEOTIDE SEQUENCE [LARGE SCALE GENOMIC DNA]</scope>
    <source>
        <strain evidence="3">GS13</strain>
    </source>
</reference>
<feature type="domain" description="NAD(P)-binding" evidence="1">
    <location>
        <begin position="11"/>
        <end position="312"/>
    </location>
</feature>
<dbReference type="SUPFAM" id="SSF51735">
    <property type="entry name" value="NAD(P)-binding Rossmann-fold domains"/>
    <property type="match status" value="1"/>
</dbReference>
<evidence type="ECO:0000259" key="1">
    <source>
        <dbReference type="Pfam" id="PF16363"/>
    </source>
</evidence>
<dbReference type="EMBL" id="CP037933">
    <property type="protein sequence ID" value="QBN19872.1"/>
    <property type="molecule type" value="Genomic_DNA"/>
</dbReference>
<dbReference type="AlphaFoldDB" id="A0A4V1AH06"/>
<proteinExistence type="predicted"/>
<dbReference type="InterPro" id="IPR036291">
    <property type="entry name" value="NAD(P)-bd_dom_sf"/>
</dbReference>
<dbReference type="CDD" id="cd05257">
    <property type="entry name" value="Arna_like_SDR_e"/>
    <property type="match status" value="1"/>
</dbReference>
<dbReference type="PANTHER" id="PTHR43000">
    <property type="entry name" value="DTDP-D-GLUCOSE 4,6-DEHYDRATASE-RELATED"/>
    <property type="match status" value="1"/>
</dbReference>
<sequence>MKEHYQGKRVFVTGAAGFIGSHVVEELVHNGAIVTALVHYNSNSNIANLNYLDIEILQQVNIVFGDVTDAFQMEYLIRGQDIVLHLAALIGIPYSYIAPAAYVATNINGTLNILEACRKNNTSKLVVTSTSETYGTALYAPIDEKHPLQGQSPYSATKIGADKLAESYWLSFGLPVCIFRPFNTFGPRQSMRAVIPTIIVQALQDGTEIKLGSLSPVRDMVFVKDTAAGFLKAGLSANTNGEVVSVGTGTGATIGEIVDLVQEIVGTNKTVLEDVGRVRPEKSEVFKLICDNQKAKALLDWEPKVSLKEGLVQTIDFIQKNRAIYNAEGYVI</sequence>
<dbReference type="Pfam" id="PF16363">
    <property type="entry name" value="GDP_Man_Dehyd"/>
    <property type="match status" value="1"/>
</dbReference>
<dbReference type="RefSeq" id="WP_133277388.1">
    <property type="nucleotide sequence ID" value="NZ_CP037933.1"/>
</dbReference>
<keyword evidence="3" id="KW-1185">Reference proteome</keyword>
<evidence type="ECO:0000313" key="2">
    <source>
        <dbReference type="EMBL" id="QBN19872.1"/>
    </source>
</evidence>
<name>A0A4V1AH06_9FLAO</name>
<organism evidence="2 3">
    <name type="scientific">Flavobacterium nackdongense</name>
    <dbReference type="NCBI Taxonomy" id="2547394"/>
    <lineage>
        <taxon>Bacteria</taxon>
        <taxon>Pseudomonadati</taxon>
        <taxon>Bacteroidota</taxon>
        <taxon>Flavobacteriia</taxon>
        <taxon>Flavobacteriales</taxon>
        <taxon>Flavobacteriaceae</taxon>
        <taxon>Flavobacterium</taxon>
    </lineage>
</organism>
<dbReference type="OrthoDB" id="9811743at2"/>
<evidence type="ECO:0000313" key="3">
    <source>
        <dbReference type="Proteomes" id="UP000291124"/>
    </source>
</evidence>
<dbReference type="Proteomes" id="UP000291124">
    <property type="component" value="Chromosome"/>
</dbReference>
<protein>
    <submittedName>
        <fullName evidence="2">NAD-dependent epimerase/dehydratase family protein</fullName>
    </submittedName>
</protein>